<keyword evidence="4 6" id="KW-1133">Transmembrane helix</keyword>
<reference evidence="8" key="1">
    <citation type="submission" date="2011-12" db="EMBL/GenBank/DDBJ databases">
        <title>The complete genome of chromosome of Sulfobacillus acidophilus DSM 10332.</title>
        <authorList>
            <person name="Lucas S."/>
            <person name="Han J."/>
            <person name="Lapidus A."/>
            <person name="Bruce D."/>
            <person name="Goodwin L."/>
            <person name="Pitluck S."/>
            <person name="Peters L."/>
            <person name="Kyrpides N."/>
            <person name="Mavromatis K."/>
            <person name="Ivanova N."/>
            <person name="Mikhailova N."/>
            <person name="Chertkov O."/>
            <person name="Saunders E."/>
            <person name="Detter J.C."/>
            <person name="Tapia R."/>
            <person name="Han C."/>
            <person name="Land M."/>
            <person name="Hauser L."/>
            <person name="Markowitz V."/>
            <person name="Cheng J.-F."/>
            <person name="Hugenholtz P."/>
            <person name="Woyke T."/>
            <person name="Wu D."/>
            <person name="Pukall R."/>
            <person name="Gehrich-Schroeter G."/>
            <person name="Schneider S."/>
            <person name="Klenk H.-P."/>
            <person name="Eisen J.A."/>
        </authorList>
    </citation>
    <scope>NUCLEOTIDE SEQUENCE [LARGE SCALE GENOMIC DNA]</scope>
    <source>
        <strain evidence="8">ATCC 700253 / DSM 10332 / NAL</strain>
    </source>
</reference>
<dbReference type="GO" id="GO:0044781">
    <property type="term" value="P:bacterial-type flagellum organization"/>
    <property type="evidence" value="ECO:0007669"/>
    <property type="project" value="InterPro"/>
</dbReference>
<evidence type="ECO:0000256" key="4">
    <source>
        <dbReference type="ARBA" id="ARBA00022989"/>
    </source>
</evidence>
<dbReference type="AlphaFoldDB" id="G8U1I1"/>
<keyword evidence="3 6" id="KW-0812">Transmembrane</keyword>
<proteinExistence type="predicted"/>
<keyword evidence="5 6" id="KW-0472">Membrane</keyword>
<dbReference type="GO" id="GO:0016020">
    <property type="term" value="C:membrane"/>
    <property type="evidence" value="ECO:0007669"/>
    <property type="project" value="InterPro"/>
</dbReference>
<organism evidence="7 8">
    <name type="scientific">Sulfobacillus acidophilus (strain ATCC 700253 / DSM 10332 / NAL)</name>
    <dbReference type="NCBI Taxonomy" id="679936"/>
    <lineage>
        <taxon>Bacteria</taxon>
        <taxon>Bacillati</taxon>
        <taxon>Bacillota</taxon>
        <taxon>Clostridia</taxon>
        <taxon>Eubacteriales</taxon>
        <taxon>Clostridiales Family XVII. Incertae Sedis</taxon>
        <taxon>Sulfobacillus</taxon>
    </lineage>
</organism>
<keyword evidence="7" id="KW-0969">Cilium</keyword>
<accession>G8U1I1</accession>
<dbReference type="EMBL" id="CP003179">
    <property type="protein sequence ID" value="AEW06586.1"/>
    <property type="molecule type" value="Genomic_DNA"/>
</dbReference>
<dbReference type="Proteomes" id="UP000005439">
    <property type="component" value="Chromosome"/>
</dbReference>
<sequence length="118" mass="13047">MGIGIFFRFLWAMVLVVGLAYGAARMLKKIGFGRTSPSRYLTQIDYLPLGPKRGVALVQIVDRTVALGVTDESVSLLMDIDPQAMAERAPMTLEAADGGVSFSQFTEELVKRLRRERP</sequence>
<dbReference type="STRING" id="679936.Sulac_3140"/>
<reference evidence="7 8" key="2">
    <citation type="journal article" date="2012" name="Stand. Genomic Sci.">
        <title>Complete genome sequence of the moderately thermophilic mineral-sulfide-oxidizing firmicute Sulfobacillus acidophilus type strain (NAL(T)).</title>
        <authorList>
            <person name="Anderson I."/>
            <person name="Chertkov O."/>
            <person name="Chen A."/>
            <person name="Saunders E."/>
            <person name="Lapidus A."/>
            <person name="Nolan M."/>
            <person name="Lucas S."/>
            <person name="Hammon N."/>
            <person name="Deshpande S."/>
            <person name="Cheng J.F."/>
            <person name="Han C."/>
            <person name="Tapia R."/>
            <person name="Goodwin L.A."/>
            <person name="Pitluck S."/>
            <person name="Liolios K."/>
            <person name="Pagani I."/>
            <person name="Ivanova N."/>
            <person name="Mikhailova N."/>
            <person name="Pati A."/>
            <person name="Palaniappan K."/>
            <person name="Land M."/>
            <person name="Pan C."/>
            <person name="Rohde M."/>
            <person name="Pukall R."/>
            <person name="Goker M."/>
            <person name="Detter J.C."/>
            <person name="Woyke T."/>
            <person name="Bristow J."/>
            <person name="Eisen J.A."/>
            <person name="Markowitz V."/>
            <person name="Hugenholtz P."/>
            <person name="Kyrpides N.C."/>
            <person name="Klenk H.P."/>
            <person name="Mavromatis K."/>
        </authorList>
    </citation>
    <scope>NUCLEOTIDE SEQUENCE [LARGE SCALE GENOMIC DNA]</scope>
    <source>
        <strain evidence="8">ATCC 700253 / DSM 10332 / NAL</strain>
    </source>
</reference>
<evidence type="ECO:0000313" key="7">
    <source>
        <dbReference type="EMBL" id="AEW06586.1"/>
    </source>
</evidence>
<keyword evidence="2" id="KW-1003">Cell membrane</keyword>
<protein>
    <submittedName>
        <fullName evidence="7">Flagellar biosynthesis protein FliO</fullName>
    </submittedName>
</protein>
<evidence type="ECO:0000256" key="2">
    <source>
        <dbReference type="ARBA" id="ARBA00022475"/>
    </source>
</evidence>
<keyword evidence="7" id="KW-0966">Cell projection</keyword>
<evidence type="ECO:0000256" key="3">
    <source>
        <dbReference type="ARBA" id="ARBA00022692"/>
    </source>
</evidence>
<dbReference type="PATRIC" id="fig|679936.5.peg.3249"/>
<dbReference type="Pfam" id="PF04347">
    <property type="entry name" value="FliO"/>
    <property type="match status" value="1"/>
</dbReference>
<evidence type="ECO:0000256" key="1">
    <source>
        <dbReference type="ARBA" id="ARBA00004236"/>
    </source>
</evidence>
<dbReference type="InterPro" id="IPR022781">
    <property type="entry name" value="Flagellar_biosynth_FliO"/>
</dbReference>
<evidence type="ECO:0000313" key="8">
    <source>
        <dbReference type="Proteomes" id="UP000005439"/>
    </source>
</evidence>
<name>G8U1I1_SULAD</name>
<keyword evidence="7" id="KW-0282">Flagellum</keyword>
<gene>
    <name evidence="7" type="ordered locus">Sulac_3140</name>
</gene>
<dbReference type="KEGG" id="sap:Sulac_3140"/>
<evidence type="ECO:0000256" key="6">
    <source>
        <dbReference type="SAM" id="Phobius"/>
    </source>
</evidence>
<dbReference type="HOGENOM" id="CLU_167639_0_0_9"/>
<feature type="transmembrane region" description="Helical" evidence="6">
    <location>
        <begin position="6"/>
        <end position="24"/>
    </location>
</feature>
<keyword evidence="8" id="KW-1185">Reference proteome</keyword>
<comment type="subcellular location">
    <subcellularLocation>
        <location evidence="1">Cell membrane</location>
    </subcellularLocation>
</comment>
<evidence type="ECO:0000256" key="5">
    <source>
        <dbReference type="ARBA" id="ARBA00023136"/>
    </source>
</evidence>